<evidence type="ECO:0000313" key="4">
    <source>
        <dbReference type="Proteomes" id="UP000051256"/>
    </source>
</evidence>
<name>A0A0R2CRR0_9LACO</name>
<dbReference type="NCBIfam" id="TIGR00732">
    <property type="entry name" value="dprA"/>
    <property type="match status" value="1"/>
</dbReference>
<dbReference type="PANTHER" id="PTHR43022:SF1">
    <property type="entry name" value="PROTEIN SMF"/>
    <property type="match status" value="1"/>
</dbReference>
<dbReference type="Proteomes" id="UP000051256">
    <property type="component" value="Unassembled WGS sequence"/>
</dbReference>
<gene>
    <name evidence="3" type="ORF">FC56_GL000543</name>
</gene>
<evidence type="ECO:0000259" key="2">
    <source>
        <dbReference type="Pfam" id="PF02481"/>
    </source>
</evidence>
<reference evidence="3 4" key="1">
    <citation type="journal article" date="2015" name="Genome Announc.">
        <title>Expanding the biotechnology potential of lactobacilli through comparative genomics of 213 strains and associated genera.</title>
        <authorList>
            <person name="Sun Z."/>
            <person name="Harris H.M."/>
            <person name="McCann A."/>
            <person name="Guo C."/>
            <person name="Argimon S."/>
            <person name="Zhang W."/>
            <person name="Yang X."/>
            <person name="Jeffery I.B."/>
            <person name="Cooney J.C."/>
            <person name="Kagawa T.F."/>
            <person name="Liu W."/>
            <person name="Song Y."/>
            <person name="Salvetti E."/>
            <person name="Wrobel A."/>
            <person name="Rasinkangas P."/>
            <person name="Parkhill J."/>
            <person name="Rea M.C."/>
            <person name="O'Sullivan O."/>
            <person name="Ritari J."/>
            <person name="Douillard F.P."/>
            <person name="Paul Ross R."/>
            <person name="Yang R."/>
            <person name="Briner A.E."/>
            <person name="Felis G.E."/>
            <person name="de Vos W.M."/>
            <person name="Barrangou R."/>
            <person name="Klaenhammer T.R."/>
            <person name="Caufield P.W."/>
            <person name="Cui Y."/>
            <person name="Zhang H."/>
            <person name="O'Toole P.W."/>
        </authorList>
    </citation>
    <scope>NUCLEOTIDE SEQUENCE [LARGE SCALE GENOMIC DNA]</scope>
    <source>
        <strain evidence="3 4">DSM 24302</strain>
    </source>
</reference>
<dbReference type="Pfam" id="PF02481">
    <property type="entry name" value="DNA_processg_A"/>
    <property type="match status" value="1"/>
</dbReference>
<evidence type="ECO:0000313" key="3">
    <source>
        <dbReference type="EMBL" id="KRM93824.1"/>
    </source>
</evidence>
<dbReference type="SUPFAM" id="SSF102405">
    <property type="entry name" value="MCP/YpsA-like"/>
    <property type="match status" value="1"/>
</dbReference>
<dbReference type="InterPro" id="IPR057666">
    <property type="entry name" value="DrpA_SLOG"/>
</dbReference>
<feature type="domain" description="Smf/DprA SLOG" evidence="2">
    <location>
        <begin position="80"/>
        <end position="287"/>
    </location>
</feature>
<dbReference type="Gene3D" id="3.40.50.450">
    <property type="match status" value="1"/>
</dbReference>
<dbReference type="RefSeq" id="WP_056978322.1">
    <property type="nucleotide sequence ID" value="NZ_AYZR01000008.1"/>
</dbReference>
<dbReference type="InterPro" id="IPR003488">
    <property type="entry name" value="DprA"/>
</dbReference>
<accession>A0A0R2CRR0</accession>
<comment type="similarity">
    <text evidence="1">Belongs to the DprA/Smf family.</text>
</comment>
<evidence type="ECO:0000256" key="1">
    <source>
        <dbReference type="ARBA" id="ARBA00006525"/>
    </source>
</evidence>
<dbReference type="AlphaFoldDB" id="A0A0R2CRR0"/>
<dbReference type="PATRIC" id="fig|1423802.4.peg.553"/>
<dbReference type="EMBL" id="AYZR01000008">
    <property type="protein sequence ID" value="KRM93824.1"/>
    <property type="molecule type" value="Genomic_DNA"/>
</dbReference>
<comment type="caution">
    <text evidence="3">The sequence shown here is derived from an EMBL/GenBank/DDBJ whole genome shotgun (WGS) entry which is preliminary data.</text>
</comment>
<dbReference type="PANTHER" id="PTHR43022">
    <property type="entry name" value="PROTEIN SMF"/>
    <property type="match status" value="1"/>
</dbReference>
<proteinExistence type="inferred from homology"/>
<sequence length="289" mass="32134">MKLRDLLLRVHLSKGIGIKGRYLAYRFLLTQPFLSKVTAKTIIQAGIIAPKYQAVFERSFNRLLTDQQLINRLVDNEQWVCICDNDYPVRLKESYLPPIIVFYRGNWQLVHKTTLAIVGSRKASLYSVHALNKLLTPICCRQLVVVSGLAKGADTLAHTRAIQQRGKTIAVIGTGMDICYPISNQKLQRYIAANHLLISEYPNGTRGYRSHYPERNRIISGLVETILVTEAAQRSGSLITANLALQNNRNVLALPGPITSALSVGTNELIAAGAKPVLNTQDLLEEFVS</sequence>
<organism evidence="3 4">
    <name type="scientific">Lentilactobacillus senioris DSM 24302 = JCM 17472</name>
    <dbReference type="NCBI Taxonomy" id="1423802"/>
    <lineage>
        <taxon>Bacteria</taxon>
        <taxon>Bacillati</taxon>
        <taxon>Bacillota</taxon>
        <taxon>Bacilli</taxon>
        <taxon>Lactobacillales</taxon>
        <taxon>Lactobacillaceae</taxon>
        <taxon>Lentilactobacillus</taxon>
    </lineage>
</organism>
<dbReference type="STRING" id="1423802.FC56_GL000543"/>
<keyword evidence="4" id="KW-1185">Reference proteome</keyword>
<dbReference type="GO" id="GO:0009294">
    <property type="term" value="P:DNA-mediated transformation"/>
    <property type="evidence" value="ECO:0007669"/>
    <property type="project" value="InterPro"/>
</dbReference>
<protein>
    <submittedName>
        <fullName evidence="3">DNA protecting protein DprA</fullName>
    </submittedName>
</protein>